<protein>
    <recommendedName>
        <fullName evidence="4">Methyltransferase</fullName>
        <ecNumber evidence="4">2.1.1.-</ecNumber>
    </recommendedName>
</protein>
<keyword evidence="2" id="KW-0489">Methyltransferase</keyword>
<dbReference type="EMBL" id="MDTU01000006">
    <property type="protein sequence ID" value="ODN41117.1"/>
    <property type="molecule type" value="Genomic_DNA"/>
</dbReference>
<dbReference type="SUPFAM" id="SSF53335">
    <property type="entry name" value="S-adenosyl-L-methionine-dependent methyltransferases"/>
    <property type="match status" value="1"/>
</dbReference>
<evidence type="ECO:0000256" key="2">
    <source>
        <dbReference type="ARBA" id="ARBA00022603"/>
    </source>
</evidence>
<evidence type="ECO:0000259" key="5">
    <source>
        <dbReference type="Pfam" id="PF01555"/>
    </source>
</evidence>
<organism evidence="6 7">
    <name type="scientific">Piscirickettsia litoralis</name>
    <dbReference type="NCBI Taxonomy" id="1891921"/>
    <lineage>
        <taxon>Bacteria</taxon>
        <taxon>Pseudomonadati</taxon>
        <taxon>Pseudomonadota</taxon>
        <taxon>Gammaproteobacteria</taxon>
        <taxon>Thiotrichales</taxon>
        <taxon>Piscirickettsiaceae</taxon>
        <taxon>Piscirickettsia</taxon>
    </lineage>
</organism>
<gene>
    <name evidence="6" type="ORF">BGC07_17740</name>
</gene>
<evidence type="ECO:0000256" key="3">
    <source>
        <dbReference type="ARBA" id="ARBA00022679"/>
    </source>
</evidence>
<sequence length="322" mass="37968">MERIENESIDLIIADPPYFNVVSEKWDRQWRTETEFIEWLEKVFAEFARILKPTGSLYLFCYNHMSAKISVALSKYLEVLSHIVWNKPNGRHLMVQRSSQRKYFPQTEHVLFAESKNAPVAQKEMLEPLRYYMNEWTRAGLTKKEAEQVVGSSARHYFNASQWSLPSKERYEQLRSYARAKDKNIYPRSYSDLQHEYMVRRKQARRPFSADEVDFNTDLWEFKTVVSYKGRHPCEKPLQLYAQIIKASSREGDTILDPFLGSGNSGVLAKELKRNFLGIEIDQEYFNRCKQKINNLDDKSAIFNKTRKKQPHTIALETRSTL</sequence>
<evidence type="ECO:0000313" key="6">
    <source>
        <dbReference type="EMBL" id="ODN41117.1"/>
    </source>
</evidence>
<comment type="caution">
    <text evidence="6">The sequence shown here is derived from an EMBL/GenBank/DDBJ whole genome shotgun (WGS) entry which is preliminary data.</text>
</comment>
<name>A0ABX2ZX43_9GAMM</name>
<dbReference type="Proteomes" id="UP000094329">
    <property type="component" value="Unassembled WGS sequence"/>
</dbReference>
<reference evidence="6 7" key="1">
    <citation type="submission" date="2016-08" db="EMBL/GenBank/DDBJ databases">
        <title>Draft genome sequence of Candidatus Piscirickettsia litoralis, from seawater.</title>
        <authorList>
            <person name="Wan X."/>
            <person name="Lee A.J."/>
            <person name="Hou S."/>
            <person name="Donachie S.P."/>
        </authorList>
    </citation>
    <scope>NUCLEOTIDE SEQUENCE [LARGE SCALE GENOMIC DNA]</scope>
    <source>
        <strain evidence="6 7">Y2</strain>
    </source>
</reference>
<dbReference type="PROSITE" id="PS00092">
    <property type="entry name" value="N6_MTASE"/>
    <property type="match status" value="1"/>
</dbReference>
<evidence type="ECO:0000256" key="1">
    <source>
        <dbReference type="ARBA" id="ARBA00006594"/>
    </source>
</evidence>
<keyword evidence="3" id="KW-0808">Transferase</keyword>
<evidence type="ECO:0000313" key="7">
    <source>
        <dbReference type="Proteomes" id="UP000094329"/>
    </source>
</evidence>
<keyword evidence="7" id="KW-1185">Reference proteome</keyword>
<dbReference type="PRINTS" id="PR00508">
    <property type="entry name" value="S21N4MTFRASE"/>
</dbReference>
<dbReference type="InterPro" id="IPR002052">
    <property type="entry name" value="DNA_methylase_N6_adenine_CS"/>
</dbReference>
<comment type="similarity">
    <text evidence="1 4">Belongs to the N(4)/N(6)-methyltransferase family.</text>
</comment>
<dbReference type="Pfam" id="PF01555">
    <property type="entry name" value="N6_N4_Mtase"/>
    <property type="match status" value="1"/>
</dbReference>
<dbReference type="PANTHER" id="PTHR13370">
    <property type="entry name" value="RNA METHYLASE-RELATED"/>
    <property type="match status" value="1"/>
</dbReference>
<dbReference type="InterPro" id="IPR029063">
    <property type="entry name" value="SAM-dependent_MTases_sf"/>
</dbReference>
<dbReference type="PANTHER" id="PTHR13370:SF3">
    <property type="entry name" value="TRNA (GUANINE(10)-N2)-METHYLTRANSFERASE HOMOLOG"/>
    <property type="match status" value="1"/>
</dbReference>
<dbReference type="InterPro" id="IPR002941">
    <property type="entry name" value="DNA_methylase_N4/N6"/>
</dbReference>
<proteinExistence type="inferred from homology"/>
<dbReference type="Gene3D" id="3.40.50.150">
    <property type="entry name" value="Vaccinia Virus protein VP39"/>
    <property type="match status" value="1"/>
</dbReference>
<dbReference type="EC" id="2.1.1.-" evidence="4"/>
<feature type="domain" description="DNA methylase N-4/N-6" evidence="5">
    <location>
        <begin position="9"/>
        <end position="287"/>
    </location>
</feature>
<accession>A0ABX2ZX43</accession>
<dbReference type="InterPro" id="IPR001091">
    <property type="entry name" value="RM_Methyltransferase"/>
</dbReference>
<evidence type="ECO:0000256" key="4">
    <source>
        <dbReference type="RuleBase" id="RU362026"/>
    </source>
</evidence>